<sequence>MLIINNIYLFLIYYYFKNICMIERIYEFLKIIKKSKNK</sequence>
<accession>A0A059EVX7</accession>
<evidence type="ECO:0000313" key="2">
    <source>
        <dbReference type="Proteomes" id="UP000030655"/>
    </source>
</evidence>
<dbReference type="Proteomes" id="UP000030655">
    <property type="component" value="Unassembled WGS sequence"/>
</dbReference>
<dbReference type="HOGENOM" id="CLU_3335440_0_0_1"/>
<dbReference type="EMBL" id="KK365335">
    <property type="protein sequence ID" value="KCZ79178.1"/>
    <property type="molecule type" value="Genomic_DNA"/>
</dbReference>
<organism evidence="1 2">
    <name type="scientific">Anncaliia algerae PRA339</name>
    <dbReference type="NCBI Taxonomy" id="1288291"/>
    <lineage>
        <taxon>Eukaryota</taxon>
        <taxon>Fungi</taxon>
        <taxon>Fungi incertae sedis</taxon>
        <taxon>Microsporidia</taxon>
        <taxon>Tubulinosematoidea</taxon>
        <taxon>Tubulinosematidae</taxon>
        <taxon>Anncaliia</taxon>
    </lineage>
</organism>
<keyword evidence="2" id="KW-1185">Reference proteome</keyword>
<gene>
    <name evidence="1" type="ORF">H312_03436</name>
</gene>
<reference evidence="1 2" key="2">
    <citation type="submission" date="2014-03" db="EMBL/GenBank/DDBJ databases">
        <title>The Genome Sequence of Anncaliia algerae insect isolate PRA339.</title>
        <authorList>
            <consortium name="The Broad Institute Genome Sequencing Platform"/>
            <consortium name="The Broad Institute Genome Sequencing Center for Infectious Disease"/>
            <person name="Cuomo C."/>
            <person name="Becnel J."/>
            <person name="Sanscrainte N."/>
            <person name="Walker B."/>
            <person name="Young S.K."/>
            <person name="Zeng Q."/>
            <person name="Gargeya S."/>
            <person name="Fitzgerald M."/>
            <person name="Haas B."/>
            <person name="Abouelleil A."/>
            <person name="Alvarado L."/>
            <person name="Arachchi H.M."/>
            <person name="Berlin A.M."/>
            <person name="Chapman S.B."/>
            <person name="Dewar J."/>
            <person name="Goldberg J."/>
            <person name="Griggs A."/>
            <person name="Gujja S."/>
            <person name="Hansen M."/>
            <person name="Howarth C."/>
            <person name="Imamovic A."/>
            <person name="Larimer J."/>
            <person name="McCowan C."/>
            <person name="Murphy C."/>
            <person name="Neiman D."/>
            <person name="Pearson M."/>
            <person name="Priest M."/>
            <person name="Roberts A."/>
            <person name="Saif S."/>
            <person name="Shea T."/>
            <person name="Sisk P."/>
            <person name="Sykes S."/>
            <person name="Wortman J."/>
            <person name="Nusbaum C."/>
            <person name="Birren B."/>
        </authorList>
    </citation>
    <scope>NUCLEOTIDE SEQUENCE [LARGE SCALE GENOMIC DNA]</scope>
    <source>
        <strain evidence="1 2">PRA339</strain>
    </source>
</reference>
<name>A0A059EVX7_9MICR</name>
<dbReference type="VEuPathDB" id="MicrosporidiaDB:H312_03436"/>
<protein>
    <submittedName>
        <fullName evidence="1">Uncharacterized protein</fullName>
    </submittedName>
</protein>
<proteinExistence type="predicted"/>
<evidence type="ECO:0000313" key="1">
    <source>
        <dbReference type="EMBL" id="KCZ79178.1"/>
    </source>
</evidence>
<reference evidence="2" key="1">
    <citation type="submission" date="2013-02" db="EMBL/GenBank/DDBJ databases">
        <authorList>
            <consortium name="The Broad Institute Genome Sequencing Platform"/>
            <person name="Cuomo C."/>
            <person name="Becnel J."/>
            <person name="Sanscrainte N."/>
            <person name="Walker B."/>
            <person name="Young S.K."/>
            <person name="Zeng Q."/>
            <person name="Gargeya S."/>
            <person name="Fitzgerald M."/>
            <person name="Haas B."/>
            <person name="Abouelleil A."/>
            <person name="Alvarado L."/>
            <person name="Arachchi H.M."/>
            <person name="Berlin A.M."/>
            <person name="Chapman S.B."/>
            <person name="Dewar J."/>
            <person name="Goldberg J."/>
            <person name="Griggs A."/>
            <person name="Gujja S."/>
            <person name="Hansen M."/>
            <person name="Howarth C."/>
            <person name="Imamovic A."/>
            <person name="Larimer J."/>
            <person name="McCowan C."/>
            <person name="Murphy C."/>
            <person name="Neiman D."/>
            <person name="Pearson M."/>
            <person name="Priest M."/>
            <person name="Roberts A."/>
            <person name="Saif S."/>
            <person name="Shea T."/>
            <person name="Sisk P."/>
            <person name="Sykes S."/>
            <person name="Wortman J."/>
            <person name="Nusbaum C."/>
            <person name="Birren B."/>
        </authorList>
    </citation>
    <scope>NUCLEOTIDE SEQUENCE [LARGE SCALE GENOMIC DNA]</scope>
    <source>
        <strain evidence="2">PRA339</strain>
    </source>
</reference>
<dbReference type="AlphaFoldDB" id="A0A059EVX7"/>